<protein>
    <submittedName>
        <fullName evidence="2">Uncharacterized protein</fullName>
    </submittedName>
</protein>
<organism evidence="2 3">
    <name type="scientific">Trachymyrmex septentrionalis</name>
    <dbReference type="NCBI Taxonomy" id="34720"/>
    <lineage>
        <taxon>Eukaryota</taxon>
        <taxon>Metazoa</taxon>
        <taxon>Ecdysozoa</taxon>
        <taxon>Arthropoda</taxon>
        <taxon>Hexapoda</taxon>
        <taxon>Insecta</taxon>
        <taxon>Pterygota</taxon>
        <taxon>Neoptera</taxon>
        <taxon>Endopterygota</taxon>
        <taxon>Hymenoptera</taxon>
        <taxon>Apocrita</taxon>
        <taxon>Aculeata</taxon>
        <taxon>Formicoidea</taxon>
        <taxon>Formicidae</taxon>
        <taxon>Myrmicinae</taxon>
        <taxon>Trachymyrmex</taxon>
    </lineage>
</organism>
<name>A0A195FFP3_9HYME</name>
<evidence type="ECO:0000256" key="1">
    <source>
        <dbReference type="SAM" id="MobiDB-lite"/>
    </source>
</evidence>
<feature type="region of interest" description="Disordered" evidence="1">
    <location>
        <begin position="21"/>
        <end position="45"/>
    </location>
</feature>
<accession>A0A195FFP3</accession>
<reference evidence="2 3" key="1">
    <citation type="submission" date="2016-03" db="EMBL/GenBank/DDBJ databases">
        <title>Trachymyrmex septentrionalis WGS genome.</title>
        <authorList>
            <person name="Nygaard S."/>
            <person name="Hu H."/>
            <person name="Boomsma J."/>
            <person name="Zhang G."/>
        </authorList>
    </citation>
    <scope>NUCLEOTIDE SEQUENCE [LARGE SCALE GENOMIC DNA]</scope>
    <source>
        <strain evidence="2">Tsep2-gDNA-1</strain>
        <tissue evidence="2">Whole body</tissue>
    </source>
</reference>
<sequence>MIGRLAIGFRETRRVGCLASSSPAVGRAGRPRGTPGVGLPRHWRC</sequence>
<dbReference type="Proteomes" id="UP000078541">
    <property type="component" value="Unassembled WGS sequence"/>
</dbReference>
<gene>
    <name evidence="2" type="ORF">ALC56_06013</name>
</gene>
<dbReference type="AlphaFoldDB" id="A0A195FFP3"/>
<evidence type="ECO:0000313" key="3">
    <source>
        <dbReference type="Proteomes" id="UP000078541"/>
    </source>
</evidence>
<keyword evidence="3" id="KW-1185">Reference proteome</keyword>
<evidence type="ECO:0000313" key="2">
    <source>
        <dbReference type="EMBL" id="KYN39520.1"/>
    </source>
</evidence>
<dbReference type="EMBL" id="KQ981606">
    <property type="protein sequence ID" value="KYN39520.1"/>
    <property type="molecule type" value="Genomic_DNA"/>
</dbReference>
<proteinExistence type="predicted"/>